<gene>
    <name evidence="1" type="ORF">BWY04_00389</name>
</gene>
<dbReference type="EMBL" id="MWDB01000005">
    <property type="protein sequence ID" value="OQB42168.1"/>
    <property type="molecule type" value="Genomic_DNA"/>
</dbReference>
<evidence type="ECO:0000313" key="1">
    <source>
        <dbReference type="EMBL" id="OQB42168.1"/>
    </source>
</evidence>
<organism evidence="1">
    <name type="scientific">candidate division CPR1 bacterium ADurb.Bin160</name>
    <dbReference type="NCBI Taxonomy" id="1852826"/>
    <lineage>
        <taxon>Bacteria</taxon>
        <taxon>candidate division CPR1</taxon>
    </lineage>
</organism>
<comment type="caution">
    <text evidence="1">The sequence shown here is derived from an EMBL/GenBank/DDBJ whole genome shotgun (WGS) entry which is preliminary data.</text>
</comment>
<proteinExistence type="predicted"/>
<dbReference type="Proteomes" id="UP000485621">
    <property type="component" value="Unassembled WGS sequence"/>
</dbReference>
<sequence>MFVQANLEFINFLSEREDLLEALLNIRNIVYVKDYEKTPSDYEMDNVIDINI</sequence>
<reference evidence="1" key="1">
    <citation type="submission" date="2017-02" db="EMBL/GenBank/DDBJ databases">
        <title>Delving into the versatile metabolic prowess of the omnipresent phylum Bacteroidetes.</title>
        <authorList>
            <person name="Nobu M.K."/>
            <person name="Mei R."/>
            <person name="Narihiro T."/>
            <person name="Kuroda K."/>
            <person name="Liu W.-T."/>
        </authorList>
    </citation>
    <scope>NUCLEOTIDE SEQUENCE</scope>
    <source>
        <strain evidence="1">ADurb.Bin160</strain>
    </source>
</reference>
<accession>A0A1V5ZQ70</accession>
<protein>
    <submittedName>
        <fullName evidence="1">Uncharacterized protein</fullName>
    </submittedName>
</protein>
<dbReference type="AlphaFoldDB" id="A0A1V5ZQ70"/>
<name>A0A1V5ZQ70_9BACT</name>